<dbReference type="AlphaFoldDB" id="A0A2K2FYU8"/>
<dbReference type="Proteomes" id="UP000236327">
    <property type="component" value="Unassembled WGS sequence"/>
</dbReference>
<sequence>MAISEDTAALVAAQLTETWASMFKQREGAHGLSSDEITDYIEKAYAHFKAVAKGPRGTPRIRSV</sequence>
<gene>
    <name evidence="1" type="ORF">A8V01_04835</name>
</gene>
<organism evidence="1 2">
    <name type="scientific">Novosphingobium guangzhouense</name>
    <dbReference type="NCBI Taxonomy" id="1850347"/>
    <lineage>
        <taxon>Bacteria</taxon>
        <taxon>Pseudomonadati</taxon>
        <taxon>Pseudomonadota</taxon>
        <taxon>Alphaproteobacteria</taxon>
        <taxon>Sphingomonadales</taxon>
        <taxon>Sphingomonadaceae</taxon>
        <taxon>Novosphingobium</taxon>
    </lineage>
</organism>
<proteinExistence type="predicted"/>
<evidence type="ECO:0000313" key="2">
    <source>
        <dbReference type="Proteomes" id="UP000236327"/>
    </source>
</evidence>
<accession>A0A2K2FYU8</accession>
<protein>
    <submittedName>
        <fullName evidence="1">Uncharacterized protein</fullName>
    </submittedName>
</protein>
<comment type="caution">
    <text evidence="1">The sequence shown here is derived from an EMBL/GenBank/DDBJ whole genome shotgun (WGS) entry which is preliminary data.</text>
</comment>
<name>A0A2K2FYU8_9SPHN</name>
<evidence type="ECO:0000313" key="1">
    <source>
        <dbReference type="EMBL" id="PNU03950.1"/>
    </source>
</evidence>
<dbReference type="RefSeq" id="WP_103096543.1">
    <property type="nucleotide sequence ID" value="NZ_LYMM01000040.1"/>
</dbReference>
<reference evidence="1 2" key="1">
    <citation type="submission" date="2016-05" db="EMBL/GenBank/DDBJ databases">
        <title>Complete genome sequence of Novosphingobium guangzhouense SA925(T).</title>
        <authorList>
            <person name="Sha S."/>
        </authorList>
    </citation>
    <scope>NUCLEOTIDE SEQUENCE [LARGE SCALE GENOMIC DNA]</scope>
    <source>
        <strain evidence="1 2">SA925</strain>
    </source>
</reference>
<keyword evidence="2" id="KW-1185">Reference proteome</keyword>
<dbReference type="EMBL" id="LYMM01000040">
    <property type="protein sequence ID" value="PNU03950.1"/>
    <property type="molecule type" value="Genomic_DNA"/>
</dbReference>
<dbReference type="OrthoDB" id="9891198at2"/>